<dbReference type="KEGG" id="pmc:P9515_06711"/>
<feature type="domain" description="Peptidase S26" evidence="10">
    <location>
        <begin position="15"/>
        <end position="177"/>
    </location>
</feature>
<proteinExistence type="inferred from homology"/>
<dbReference type="HOGENOM" id="CLU_028723_5_1_3"/>
<name>A2BVR9_PROM5</name>
<dbReference type="InterPro" id="IPR000223">
    <property type="entry name" value="Pept_S26A_signal_pept_1"/>
</dbReference>
<evidence type="ECO:0000256" key="1">
    <source>
        <dbReference type="ARBA" id="ARBA00000677"/>
    </source>
</evidence>
<dbReference type="Proteomes" id="UP000001589">
    <property type="component" value="Chromosome"/>
</dbReference>
<dbReference type="InterPro" id="IPR019756">
    <property type="entry name" value="Pept_S26A_signal_pept_1_Ser-AS"/>
</dbReference>
<dbReference type="GO" id="GO:0009003">
    <property type="term" value="F:signal peptidase activity"/>
    <property type="evidence" value="ECO:0007669"/>
    <property type="project" value="UniProtKB-EC"/>
</dbReference>
<dbReference type="InterPro" id="IPR019757">
    <property type="entry name" value="Pept_S26A_signal_pept_1_Lys-AS"/>
</dbReference>
<dbReference type="InterPro" id="IPR019533">
    <property type="entry name" value="Peptidase_S26"/>
</dbReference>
<dbReference type="GO" id="GO:0005886">
    <property type="term" value="C:plasma membrane"/>
    <property type="evidence" value="ECO:0007669"/>
    <property type="project" value="UniProtKB-SubCell"/>
</dbReference>
<dbReference type="PRINTS" id="PR00727">
    <property type="entry name" value="LEADERPTASE"/>
</dbReference>
<dbReference type="PANTHER" id="PTHR43390:SF1">
    <property type="entry name" value="CHLOROPLAST PROCESSING PEPTIDASE"/>
    <property type="match status" value="1"/>
</dbReference>
<dbReference type="EC" id="3.4.21.89" evidence="4 8"/>
<dbReference type="PROSITE" id="PS00501">
    <property type="entry name" value="SPASE_I_1"/>
    <property type="match status" value="1"/>
</dbReference>
<dbReference type="RefSeq" id="WP_011819985.1">
    <property type="nucleotide sequence ID" value="NC_008817.1"/>
</dbReference>
<gene>
    <name evidence="11" type="ordered locus">P9515_06711</name>
</gene>
<evidence type="ECO:0000256" key="7">
    <source>
        <dbReference type="PIRSR" id="PIRSR600223-1"/>
    </source>
</evidence>
<evidence type="ECO:0000256" key="4">
    <source>
        <dbReference type="ARBA" id="ARBA00013208"/>
    </source>
</evidence>
<dbReference type="eggNOG" id="COG0681">
    <property type="taxonomic scope" value="Bacteria"/>
</dbReference>
<evidence type="ECO:0000256" key="8">
    <source>
        <dbReference type="RuleBase" id="RU003993"/>
    </source>
</evidence>
<organism evidence="11 12">
    <name type="scientific">Prochlorococcus marinus (strain MIT 9515)</name>
    <dbReference type="NCBI Taxonomy" id="167542"/>
    <lineage>
        <taxon>Bacteria</taxon>
        <taxon>Bacillati</taxon>
        <taxon>Cyanobacteriota</taxon>
        <taxon>Cyanophyceae</taxon>
        <taxon>Synechococcales</taxon>
        <taxon>Prochlorococcaceae</taxon>
        <taxon>Prochlorococcus</taxon>
    </lineage>
</organism>
<dbReference type="PROSITE" id="PS00760">
    <property type="entry name" value="SPASE_I_2"/>
    <property type="match status" value="1"/>
</dbReference>
<dbReference type="Gene3D" id="2.10.109.10">
    <property type="entry name" value="Umud Fragment, subunit A"/>
    <property type="match status" value="1"/>
</dbReference>
<dbReference type="OrthoDB" id="9802919at2"/>
<dbReference type="GO" id="GO:0006465">
    <property type="term" value="P:signal peptide processing"/>
    <property type="evidence" value="ECO:0007669"/>
    <property type="project" value="InterPro"/>
</dbReference>
<evidence type="ECO:0000256" key="6">
    <source>
        <dbReference type="ARBA" id="ARBA00022801"/>
    </source>
</evidence>
<dbReference type="EMBL" id="CP000552">
    <property type="protein sequence ID" value="ABM71880.1"/>
    <property type="molecule type" value="Genomic_DNA"/>
</dbReference>
<dbReference type="PROSITE" id="PS00761">
    <property type="entry name" value="SPASE_I_3"/>
    <property type="match status" value="1"/>
</dbReference>
<evidence type="ECO:0000259" key="10">
    <source>
        <dbReference type="Pfam" id="PF10502"/>
    </source>
</evidence>
<keyword evidence="6 8" id="KW-0378">Hydrolase</keyword>
<dbReference type="GeneID" id="60201173"/>
<feature type="active site" evidence="7">
    <location>
        <position position="97"/>
    </location>
</feature>
<reference evidence="11 12" key="1">
    <citation type="journal article" date="2007" name="PLoS Genet.">
        <title>Patterns and implications of gene gain and loss in the evolution of Prochlorococcus.</title>
        <authorList>
            <person name="Kettler G.C."/>
            <person name="Martiny A.C."/>
            <person name="Huang K."/>
            <person name="Zucker J."/>
            <person name="Coleman M.L."/>
            <person name="Rodrigue S."/>
            <person name="Chen F."/>
            <person name="Lapidus A."/>
            <person name="Ferriera S."/>
            <person name="Johnson J."/>
            <person name="Steglich C."/>
            <person name="Church G.M."/>
            <person name="Richardson P."/>
            <person name="Chisholm S.W."/>
        </authorList>
    </citation>
    <scope>NUCLEOTIDE SEQUENCE [LARGE SCALE GENOMIC DNA]</scope>
    <source>
        <strain evidence="11 12">MIT 9515</strain>
    </source>
</reference>
<evidence type="ECO:0000256" key="5">
    <source>
        <dbReference type="ARBA" id="ARBA00022670"/>
    </source>
</evidence>
<dbReference type="GO" id="GO:0004252">
    <property type="term" value="F:serine-type endopeptidase activity"/>
    <property type="evidence" value="ECO:0007669"/>
    <property type="project" value="InterPro"/>
</dbReference>
<dbReference type="Pfam" id="PF10502">
    <property type="entry name" value="Peptidase_S26"/>
    <property type="match status" value="1"/>
</dbReference>
<evidence type="ECO:0000256" key="2">
    <source>
        <dbReference type="ARBA" id="ARBA00004401"/>
    </source>
</evidence>
<keyword evidence="5 8" id="KW-0645">Protease</keyword>
<dbReference type="InterPro" id="IPR019758">
    <property type="entry name" value="Pept_S26A_signal_pept_1_CS"/>
</dbReference>
<evidence type="ECO:0000313" key="12">
    <source>
        <dbReference type="Proteomes" id="UP000001589"/>
    </source>
</evidence>
<dbReference type="STRING" id="167542.P9515_06711"/>
<evidence type="ECO:0000256" key="3">
    <source>
        <dbReference type="ARBA" id="ARBA00009370"/>
    </source>
</evidence>
<dbReference type="AlphaFoldDB" id="A2BVR9"/>
<evidence type="ECO:0000256" key="9">
    <source>
        <dbReference type="RuleBase" id="RU362042"/>
    </source>
</evidence>
<feature type="active site" evidence="7">
    <location>
        <position position="42"/>
    </location>
</feature>
<dbReference type="PANTHER" id="PTHR43390">
    <property type="entry name" value="SIGNAL PEPTIDASE I"/>
    <property type="match status" value="1"/>
</dbReference>
<dbReference type="InterPro" id="IPR036286">
    <property type="entry name" value="LexA/Signal_pep-like_sf"/>
</dbReference>
<sequence>MPNLLEKKSSIKNDFKNLFIWIIISLIIRWQVIEPRWIPSGSMLPTLQIQDKILVEKITPKITSKSNLSKFKNKIIVFNVPEQLIKAGYESDIALIKRVIGTPGDKIEVKEGNLYINDIVQNNYISDSNIDYSTGPYVVPESSLWVMGDNRNNSMDSHVWGFLPYEKVIGKAIFRYWPLKDIGPIKFPSLNKIV</sequence>
<dbReference type="SUPFAM" id="SSF51306">
    <property type="entry name" value="LexA/Signal peptidase"/>
    <property type="match status" value="1"/>
</dbReference>
<comment type="similarity">
    <text evidence="3 9">Belongs to the peptidase S26 family.</text>
</comment>
<comment type="catalytic activity">
    <reaction evidence="1 8">
        <text>Cleavage of hydrophobic, N-terminal signal or leader sequences from secreted and periplasmic proteins.</text>
        <dbReference type="EC" id="3.4.21.89"/>
    </reaction>
</comment>
<comment type="subcellular location">
    <subcellularLocation>
        <location evidence="2">Cell membrane</location>
        <topology evidence="2">Single-pass type II membrane protein</topology>
    </subcellularLocation>
    <subcellularLocation>
        <location evidence="9">Membrane</location>
        <topology evidence="9">Single-pass type II membrane protein</topology>
    </subcellularLocation>
</comment>
<protein>
    <recommendedName>
        <fullName evidence="4 8">Signal peptidase I</fullName>
        <ecNumber evidence="4 8">3.4.21.89</ecNumber>
    </recommendedName>
</protein>
<dbReference type="CDD" id="cd06530">
    <property type="entry name" value="S26_SPase_I"/>
    <property type="match status" value="1"/>
</dbReference>
<dbReference type="NCBIfam" id="TIGR02227">
    <property type="entry name" value="sigpep_I_bact"/>
    <property type="match status" value="1"/>
</dbReference>
<accession>A2BVR9</accession>
<evidence type="ECO:0000313" key="11">
    <source>
        <dbReference type="EMBL" id="ABM71880.1"/>
    </source>
</evidence>